<evidence type="ECO:0000313" key="3">
    <source>
        <dbReference type="Proteomes" id="UP000319557"/>
    </source>
</evidence>
<dbReference type="EMBL" id="CP036261">
    <property type="protein sequence ID" value="QDS91252.1"/>
    <property type="molecule type" value="Genomic_DNA"/>
</dbReference>
<gene>
    <name evidence="2" type="ORF">EC9_54760</name>
</gene>
<accession>A0A517M8P2</accession>
<feature type="transmembrane region" description="Helical" evidence="1">
    <location>
        <begin position="102"/>
        <end position="122"/>
    </location>
</feature>
<feature type="transmembrane region" description="Helical" evidence="1">
    <location>
        <begin position="392"/>
        <end position="413"/>
    </location>
</feature>
<feature type="transmembrane region" description="Helical" evidence="1">
    <location>
        <begin position="223"/>
        <end position="241"/>
    </location>
</feature>
<evidence type="ECO:0000313" key="2">
    <source>
        <dbReference type="EMBL" id="QDS91252.1"/>
    </source>
</evidence>
<keyword evidence="1" id="KW-0812">Transmembrane</keyword>
<evidence type="ECO:0000256" key="1">
    <source>
        <dbReference type="SAM" id="Phobius"/>
    </source>
</evidence>
<protein>
    <recommendedName>
        <fullName evidence="4">Oligosaccharide repeat unit polymerase</fullName>
    </recommendedName>
</protein>
<feature type="transmembrane region" description="Helical" evidence="1">
    <location>
        <begin position="62"/>
        <end position="81"/>
    </location>
</feature>
<keyword evidence="1" id="KW-0472">Membrane</keyword>
<evidence type="ECO:0008006" key="4">
    <source>
        <dbReference type="Google" id="ProtNLM"/>
    </source>
</evidence>
<keyword evidence="1" id="KW-1133">Transmembrane helix</keyword>
<dbReference type="KEGG" id="ruv:EC9_54760"/>
<dbReference type="Proteomes" id="UP000319557">
    <property type="component" value="Chromosome"/>
</dbReference>
<keyword evidence="3" id="KW-1185">Reference proteome</keyword>
<feature type="transmembrane region" description="Helical" evidence="1">
    <location>
        <begin position="21"/>
        <end position="42"/>
    </location>
</feature>
<feature type="transmembrane region" description="Helical" evidence="1">
    <location>
        <begin position="345"/>
        <end position="363"/>
    </location>
</feature>
<sequence>MTTDTLQIEPHQPTWVAKCAAAIWQPSMVFLPFLSIGVLMWLCPSTEGSGGYQIREDLAFSNLMILVGWYGCIGVCAAIGQRFATALPPMHMMSKDAFDTTIFYKTLTCLAFLGVAGAWLAALRNGASLVELIKTQQFNLLKDSLYANYNHLYSLRYTTSLVGGYALYRLVFLQKVSRLDILNLGLMLAATAISARILIVQTVIFAGGLAIRFDALSRVKTRTITIAGVGLAVCIVAFTWVRSAGSYRDHFGVENPLAMTFLEVQRYVGAPVQASIGVARIAANQPSRGSFGYVIKYITPTFLHPVGMKVDDNSGGVATQWYLHEVDIDETLTTNSAFVEMYGDLGYWAFPVIAWASFLMAMVGSYFWRADNLLCLIGCVVLYGFFELWRTYYFAAGSFTFMILAVLLAAAVATKIKSAPRNES</sequence>
<dbReference type="RefSeq" id="WP_246105888.1">
    <property type="nucleotide sequence ID" value="NZ_CP036261.1"/>
</dbReference>
<feature type="transmembrane region" description="Helical" evidence="1">
    <location>
        <begin position="370"/>
        <end position="386"/>
    </location>
</feature>
<dbReference type="AlphaFoldDB" id="A0A517M8P2"/>
<reference evidence="2 3" key="1">
    <citation type="submission" date="2019-02" db="EMBL/GenBank/DDBJ databases">
        <title>Deep-cultivation of Planctomycetes and their phenomic and genomic characterization uncovers novel biology.</title>
        <authorList>
            <person name="Wiegand S."/>
            <person name="Jogler M."/>
            <person name="Boedeker C."/>
            <person name="Pinto D."/>
            <person name="Vollmers J."/>
            <person name="Rivas-Marin E."/>
            <person name="Kohn T."/>
            <person name="Peeters S.H."/>
            <person name="Heuer A."/>
            <person name="Rast P."/>
            <person name="Oberbeckmann S."/>
            <person name="Bunk B."/>
            <person name="Jeske O."/>
            <person name="Meyerdierks A."/>
            <person name="Storesund J.E."/>
            <person name="Kallscheuer N."/>
            <person name="Luecker S."/>
            <person name="Lage O.M."/>
            <person name="Pohl T."/>
            <person name="Merkel B.J."/>
            <person name="Hornburger P."/>
            <person name="Mueller R.-W."/>
            <person name="Bruemmer F."/>
            <person name="Labrenz M."/>
            <person name="Spormann A.M."/>
            <person name="Op den Camp H."/>
            <person name="Overmann J."/>
            <person name="Amann R."/>
            <person name="Jetten M.S.M."/>
            <person name="Mascher T."/>
            <person name="Medema M.H."/>
            <person name="Devos D.P."/>
            <person name="Kaster A.-K."/>
            <person name="Ovreas L."/>
            <person name="Rohde M."/>
            <person name="Galperin M.Y."/>
            <person name="Jogler C."/>
        </authorList>
    </citation>
    <scope>NUCLEOTIDE SEQUENCE [LARGE SCALE GENOMIC DNA]</scope>
    <source>
        <strain evidence="2 3">EC9</strain>
    </source>
</reference>
<organism evidence="2 3">
    <name type="scientific">Rosistilla ulvae</name>
    <dbReference type="NCBI Taxonomy" id="1930277"/>
    <lineage>
        <taxon>Bacteria</taxon>
        <taxon>Pseudomonadati</taxon>
        <taxon>Planctomycetota</taxon>
        <taxon>Planctomycetia</taxon>
        <taxon>Pirellulales</taxon>
        <taxon>Pirellulaceae</taxon>
        <taxon>Rosistilla</taxon>
    </lineage>
</organism>
<proteinExistence type="predicted"/>
<feature type="transmembrane region" description="Helical" evidence="1">
    <location>
        <begin position="186"/>
        <end position="211"/>
    </location>
</feature>
<name>A0A517M8P2_9BACT</name>